<name>A0AAW9D255_BURTH</name>
<evidence type="ECO:0000313" key="2">
    <source>
        <dbReference type="Proteomes" id="UP001272137"/>
    </source>
</evidence>
<reference evidence="1" key="1">
    <citation type="submission" date="2018-08" db="EMBL/GenBank/DDBJ databases">
        <title>Identification of Burkholderia cepacia strains that express a Burkholderia pseudomallei-like capsular polysaccharide.</title>
        <authorList>
            <person name="Burtnick M.N."/>
            <person name="Vongsouvath M."/>
            <person name="Newton P."/>
            <person name="Wuthiekanun V."/>
            <person name="Limmathurotsakul D."/>
            <person name="Brett P.J."/>
            <person name="Chantratita N."/>
            <person name="Dance D.A."/>
        </authorList>
    </citation>
    <scope>NUCLEOTIDE SEQUENCE</scope>
    <source>
        <strain evidence="1">SBXCC001</strain>
    </source>
</reference>
<gene>
    <name evidence="1" type="ORF">C7S16_1923</name>
</gene>
<dbReference type="AlphaFoldDB" id="A0AAW9D255"/>
<comment type="caution">
    <text evidence="1">The sequence shown here is derived from an EMBL/GenBank/DDBJ whole genome shotgun (WGS) entry which is preliminary data.</text>
</comment>
<accession>A0AAW9D255</accession>
<sequence length="125" mass="12649">MLEAAIACALLAVTALGVVAALLAAMRGERDAAAREQAMIVADSWSEMARAGALSGVDWDASMSGLRHGKLVATGSGAGVSSVRVEWERLGAGAAGPRHCDGDVTAAQDVAKPCVTLAYASTDHQ</sequence>
<organism evidence="1 2">
    <name type="scientific">Burkholderia thailandensis</name>
    <dbReference type="NCBI Taxonomy" id="57975"/>
    <lineage>
        <taxon>Bacteria</taxon>
        <taxon>Pseudomonadati</taxon>
        <taxon>Pseudomonadota</taxon>
        <taxon>Betaproteobacteria</taxon>
        <taxon>Burkholderiales</taxon>
        <taxon>Burkholderiaceae</taxon>
        <taxon>Burkholderia</taxon>
        <taxon>pseudomallei group</taxon>
    </lineage>
</organism>
<evidence type="ECO:0008006" key="3">
    <source>
        <dbReference type="Google" id="ProtNLM"/>
    </source>
</evidence>
<evidence type="ECO:0000313" key="1">
    <source>
        <dbReference type="EMBL" id="MDW9254154.1"/>
    </source>
</evidence>
<proteinExistence type="predicted"/>
<dbReference type="KEGG" id="btha:DR62_480"/>
<dbReference type="EMBL" id="QXCT01000002">
    <property type="protein sequence ID" value="MDW9254154.1"/>
    <property type="molecule type" value="Genomic_DNA"/>
</dbReference>
<dbReference type="Proteomes" id="UP001272137">
    <property type="component" value="Unassembled WGS sequence"/>
</dbReference>
<protein>
    <recommendedName>
        <fullName evidence="3">N-terminal cleavage protein</fullName>
    </recommendedName>
</protein>